<evidence type="ECO:0000256" key="1">
    <source>
        <dbReference type="SAM" id="Coils"/>
    </source>
</evidence>
<reference evidence="3 4" key="1">
    <citation type="submission" date="2023-05" db="EMBL/GenBank/DDBJ databases">
        <title>Chelatococcus sp. nov., a moderately thermophilic bacterium isolated from hot spring microbial mat.</title>
        <authorList>
            <person name="Hu C.-J."/>
            <person name="Li W.-J."/>
        </authorList>
    </citation>
    <scope>NUCLEOTIDE SEQUENCE [LARGE SCALE GENOMIC DNA]</scope>
    <source>
        <strain evidence="3 4">SYSU G07232</strain>
    </source>
</reference>
<feature type="compositionally biased region" description="Polar residues" evidence="2">
    <location>
        <begin position="109"/>
        <end position="120"/>
    </location>
</feature>
<name>A0ABT7AGG4_9HYPH</name>
<keyword evidence="1" id="KW-0175">Coiled coil</keyword>
<gene>
    <name evidence="3" type="ORF">QNA08_09390</name>
</gene>
<proteinExistence type="predicted"/>
<evidence type="ECO:0008006" key="5">
    <source>
        <dbReference type="Google" id="ProtNLM"/>
    </source>
</evidence>
<sequence length="284" mass="30277">MKRRFRLLDAVIVAAAGLLGLRLVAIIAPESTAGQPAAKPVASASSGQQIPAFGRVIANARSNGPVVADPEFTGSVGAGKGAEQKGDQAGSQAGRREAQAGAAQPASGTRINLENPQATVSPAERALLERLGERRDELDSRSRELETREKLLESAEKKLETRINELKTLEDRGSDAVQRKEEGAALRNLVTMYEAMKPKEAARVFDRLPHDVLVPVVLQMNPRKMAEVLASMTPEAAERLTVALASRAKGVNAEAKPAAVSSVLPPTELPAIEPTVRRELPQQP</sequence>
<comment type="caution">
    <text evidence="3">The sequence shown here is derived from an EMBL/GenBank/DDBJ whole genome shotgun (WGS) entry which is preliminary data.</text>
</comment>
<protein>
    <recommendedName>
        <fullName evidence="5">Flagellar motility protein MotE, a chaperone for MotC folding</fullName>
    </recommendedName>
</protein>
<feature type="coiled-coil region" evidence="1">
    <location>
        <begin position="128"/>
        <end position="172"/>
    </location>
</feature>
<dbReference type="RefSeq" id="WP_283740442.1">
    <property type="nucleotide sequence ID" value="NZ_JASJEV010000005.1"/>
</dbReference>
<evidence type="ECO:0000313" key="4">
    <source>
        <dbReference type="Proteomes" id="UP001321492"/>
    </source>
</evidence>
<organism evidence="3 4">
    <name type="scientific">Chelatococcus albus</name>
    <dbReference type="NCBI Taxonomy" id="3047466"/>
    <lineage>
        <taxon>Bacteria</taxon>
        <taxon>Pseudomonadati</taxon>
        <taxon>Pseudomonadota</taxon>
        <taxon>Alphaproteobacteria</taxon>
        <taxon>Hyphomicrobiales</taxon>
        <taxon>Chelatococcaceae</taxon>
        <taxon>Chelatococcus</taxon>
    </lineage>
</organism>
<feature type="region of interest" description="Disordered" evidence="2">
    <location>
        <begin position="251"/>
        <end position="284"/>
    </location>
</feature>
<evidence type="ECO:0000313" key="3">
    <source>
        <dbReference type="EMBL" id="MDJ1158446.1"/>
    </source>
</evidence>
<dbReference type="Proteomes" id="UP001321492">
    <property type="component" value="Unassembled WGS sequence"/>
</dbReference>
<evidence type="ECO:0000256" key="2">
    <source>
        <dbReference type="SAM" id="MobiDB-lite"/>
    </source>
</evidence>
<dbReference type="SUPFAM" id="SSF158791">
    <property type="entry name" value="MgtE N-terminal domain-like"/>
    <property type="match status" value="1"/>
</dbReference>
<feature type="region of interest" description="Disordered" evidence="2">
    <location>
        <begin position="68"/>
        <end position="122"/>
    </location>
</feature>
<feature type="compositionally biased region" description="Low complexity" evidence="2">
    <location>
        <begin position="88"/>
        <end position="108"/>
    </location>
</feature>
<feature type="compositionally biased region" description="Basic and acidic residues" evidence="2">
    <location>
        <begin position="275"/>
        <end position="284"/>
    </location>
</feature>
<keyword evidence="4" id="KW-1185">Reference proteome</keyword>
<accession>A0ABT7AGG4</accession>
<dbReference type="EMBL" id="JASJEV010000005">
    <property type="protein sequence ID" value="MDJ1158446.1"/>
    <property type="molecule type" value="Genomic_DNA"/>
</dbReference>